<name>A0AA36IWV3_9DINO</name>
<organism evidence="1 2">
    <name type="scientific">Effrenium voratum</name>
    <dbReference type="NCBI Taxonomy" id="2562239"/>
    <lineage>
        <taxon>Eukaryota</taxon>
        <taxon>Sar</taxon>
        <taxon>Alveolata</taxon>
        <taxon>Dinophyceae</taxon>
        <taxon>Suessiales</taxon>
        <taxon>Symbiodiniaceae</taxon>
        <taxon>Effrenium</taxon>
    </lineage>
</organism>
<evidence type="ECO:0000313" key="1">
    <source>
        <dbReference type="EMBL" id="CAJ1394333.1"/>
    </source>
</evidence>
<comment type="caution">
    <text evidence="1">The sequence shown here is derived from an EMBL/GenBank/DDBJ whole genome shotgun (WGS) entry which is preliminary data.</text>
</comment>
<evidence type="ECO:0000313" key="2">
    <source>
        <dbReference type="Proteomes" id="UP001178507"/>
    </source>
</evidence>
<reference evidence="1" key="1">
    <citation type="submission" date="2023-08" db="EMBL/GenBank/DDBJ databases">
        <authorList>
            <person name="Chen Y."/>
            <person name="Shah S."/>
            <person name="Dougan E. K."/>
            <person name="Thang M."/>
            <person name="Chan C."/>
        </authorList>
    </citation>
    <scope>NUCLEOTIDE SEQUENCE</scope>
</reference>
<accession>A0AA36IWV3</accession>
<sequence>MMQSWFSICLVAGFARKSLLLHRFSSFFGNVAFWSPKVARESTKCYLRHKEATLAHRSSSSAAFPSLRRHHEEHHAVPTSKAHSARSRLAWLCPELRGKLQLEAAGVAGSHSTAGHITVGLGMCSHLSRLMLCLAASS</sequence>
<gene>
    <name evidence="1" type="ORF">EVOR1521_LOCUS19010</name>
</gene>
<protein>
    <submittedName>
        <fullName evidence="1">Uncharacterized protein</fullName>
    </submittedName>
</protein>
<dbReference type="AlphaFoldDB" id="A0AA36IWV3"/>
<proteinExistence type="predicted"/>
<dbReference type="Proteomes" id="UP001178507">
    <property type="component" value="Unassembled WGS sequence"/>
</dbReference>
<dbReference type="EMBL" id="CAUJNA010002802">
    <property type="protein sequence ID" value="CAJ1394333.1"/>
    <property type="molecule type" value="Genomic_DNA"/>
</dbReference>
<keyword evidence="2" id="KW-1185">Reference proteome</keyword>